<dbReference type="Pfam" id="PF14392">
    <property type="entry name" value="zf-CCHC_4"/>
    <property type="match status" value="1"/>
</dbReference>
<dbReference type="PANTHER" id="PTHR31286:SF180">
    <property type="entry name" value="OS10G0362600 PROTEIN"/>
    <property type="match status" value="1"/>
</dbReference>
<dbReference type="AlphaFoldDB" id="A0A811R6E6"/>
<dbReference type="InterPro" id="IPR025836">
    <property type="entry name" value="Zn_knuckle_CX2CX4HX4C"/>
</dbReference>
<organism evidence="2 3">
    <name type="scientific">Miscanthus lutarioriparius</name>
    <dbReference type="NCBI Taxonomy" id="422564"/>
    <lineage>
        <taxon>Eukaryota</taxon>
        <taxon>Viridiplantae</taxon>
        <taxon>Streptophyta</taxon>
        <taxon>Embryophyta</taxon>
        <taxon>Tracheophyta</taxon>
        <taxon>Spermatophyta</taxon>
        <taxon>Magnoliopsida</taxon>
        <taxon>Liliopsida</taxon>
        <taxon>Poales</taxon>
        <taxon>Poaceae</taxon>
        <taxon>PACMAD clade</taxon>
        <taxon>Panicoideae</taxon>
        <taxon>Andropogonodae</taxon>
        <taxon>Andropogoneae</taxon>
        <taxon>Saccharinae</taxon>
        <taxon>Miscanthus</taxon>
    </lineage>
</organism>
<keyword evidence="3" id="KW-1185">Reference proteome</keyword>
<evidence type="ECO:0000259" key="1">
    <source>
        <dbReference type="Pfam" id="PF14392"/>
    </source>
</evidence>
<feature type="domain" description="Zinc knuckle CX2CX4HX4C" evidence="1">
    <location>
        <begin position="43"/>
        <end position="93"/>
    </location>
</feature>
<comment type="caution">
    <text evidence="2">The sequence shown here is derived from an EMBL/GenBank/DDBJ whole genome shotgun (WGS) entry which is preliminary data.</text>
</comment>
<reference evidence="2" key="1">
    <citation type="submission" date="2020-10" db="EMBL/GenBank/DDBJ databases">
        <authorList>
            <person name="Han B."/>
            <person name="Lu T."/>
            <person name="Zhao Q."/>
            <person name="Huang X."/>
            <person name="Zhao Y."/>
        </authorList>
    </citation>
    <scope>NUCLEOTIDE SEQUENCE</scope>
</reference>
<evidence type="ECO:0000313" key="3">
    <source>
        <dbReference type="Proteomes" id="UP000604825"/>
    </source>
</evidence>
<accession>A0A811R6E6</accession>
<proteinExistence type="predicted"/>
<dbReference type="OrthoDB" id="682893at2759"/>
<dbReference type="Proteomes" id="UP000604825">
    <property type="component" value="Unassembled WGS sequence"/>
</dbReference>
<dbReference type="PANTHER" id="PTHR31286">
    <property type="entry name" value="GLYCINE-RICH CELL WALL STRUCTURAL PROTEIN 1.8-LIKE"/>
    <property type="match status" value="1"/>
</dbReference>
<name>A0A811R6E6_9POAL</name>
<dbReference type="InterPro" id="IPR040256">
    <property type="entry name" value="At4g02000-like"/>
</dbReference>
<dbReference type="EMBL" id="CAJGYO010000013">
    <property type="protein sequence ID" value="CAD6265675.1"/>
    <property type="molecule type" value="Genomic_DNA"/>
</dbReference>
<evidence type="ECO:0000313" key="2">
    <source>
        <dbReference type="EMBL" id="CAD6265675.1"/>
    </source>
</evidence>
<gene>
    <name evidence="2" type="ORF">NCGR_LOCUS48980</name>
</gene>
<sequence>MLLGLMNKHEGELMGEMIGEVLEVEANDKENAIGEFLRVKVKIDIRKPLMRGVTLDVGGGEQEKMKWCPLVYEYLPDFCYTCRLIGHTDRSCEV</sequence>
<protein>
    <recommendedName>
        <fullName evidence="1">Zinc knuckle CX2CX4HX4C domain-containing protein</fullName>
    </recommendedName>
</protein>